<dbReference type="SFLD" id="SFLDG01018">
    <property type="entry name" value="Squalene/Phytoene_Synthase_Lik"/>
    <property type="match status" value="1"/>
</dbReference>
<reference evidence="2" key="1">
    <citation type="journal article" date="2014" name="Genome Biol. Evol.">
        <title>Pangenome evidence for extensive interdomain horizontal transfer affecting lineage core and shell genes in uncultured planktonic thaumarchaeota and euryarchaeota.</title>
        <authorList>
            <person name="Deschamps P."/>
            <person name="Zivanovic Y."/>
            <person name="Moreira D."/>
            <person name="Rodriguez-Valera F."/>
            <person name="Lopez-Garcia P."/>
        </authorList>
    </citation>
    <scope>NUCLEOTIDE SEQUENCE</scope>
</reference>
<dbReference type="SUPFAM" id="SSF48576">
    <property type="entry name" value="Terpenoid synthases"/>
    <property type="match status" value="1"/>
</dbReference>
<evidence type="ECO:0000313" key="2">
    <source>
        <dbReference type="EMBL" id="AIF04269.1"/>
    </source>
</evidence>
<keyword evidence="1 2" id="KW-0808">Transferase</keyword>
<dbReference type="PROSITE" id="PS01045">
    <property type="entry name" value="SQUALEN_PHYTOEN_SYN_2"/>
    <property type="match status" value="1"/>
</dbReference>
<dbReference type="InterPro" id="IPR033904">
    <property type="entry name" value="Trans_IPPS_HH"/>
</dbReference>
<dbReference type="EMBL" id="KF900703">
    <property type="protein sequence ID" value="AIF04269.1"/>
    <property type="molecule type" value="Genomic_DNA"/>
</dbReference>
<dbReference type="GO" id="GO:0051996">
    <property type="term" value="F:squalene synthase [NAD(P)H] activity"/>
    <property type="evidence" value="ECO:0007669"/>
    <property type="project" value="InterPro"/>
</dbReference>
<dbReference type="GO" id="GO:0004311">
    <property type="term" value="F:geranylgeranyl diphosphate synthase activity"/>
    <property type="evidence" value="ECO:0007669"/>
    <property type="project" value="InterPro"/>
</dbReference>
<proteinExistence type="predicted"/>
<dbReference type="PANTHER" id="PTHR31480">
    <property type="entry name" value="BIFUNCTIONAL LYCOPENE CYCLASE/PHYTOENE SYNTHASE"/>
    <property type="match status" value="1"/>
</dbReference>
<dbReference type="CDD" id="cd00683">
    <property type="entry name" value="Trans_IPPS_HH"/>
    <property type="match status" value="1"/>
</dbReference>
<accession>A0A075GJY8</accession>
<dbReference type="Gene3D" id="1.10.600.10">
    <property type="entry name" value="Farnesyl Diphosphate Synthase"/>
    <property type="match status" value="1"/>
</dbReference>
<protein>
    <submittedName>
        <fullName evidence="2">Farnesyl-diphosphate farnesyltransferase (CrtB)</fullName>
        <ecNumber evidence="2">2.5.1.32</ecNumber>
    </submittedName>
</protein>
<sequence length="338" mass="38483">MLGDVVSNDAATLSESYLECERIATESSSSFLRAFRTLPKEKHDGIKALYAFCRRADDVADGDWLPDFSNFSPQQMGSLRLRALQKSKYLDDKHESRGTLDHETHIARLCALIYLRDNIQPLTNCSFPKEKFFLAFWHTIEKFNIPSQHLHSLIDGMEDDLYPTNYQTYEDLSGYCYNVASSVGLCLLHLYGYDGQEAEHYAEEMGIFLQMVNILRDIQSDLASGRIYLPITELQSYGISSYDLSSPSLASNPNWQEFMQDYIERCKAHREEAVKLLPMIHTDSRKSPTIMVSVYSQLVRQAEILCGDVVSQQLSLTAFQKANVLMSTLGVIRPPLEE</sequence>
<gene>
    <name evidence="2" type="primary">crtB</name>
</gene>
<dbReference type="GO" id="GO:0008299">
    <property type="term" value="P:isoprenoid biosynthetic process"/>
    <property type="evidence" value="ECO:0007669"/>
    <property type="project" value="UniProtKB-ARBA"/>
</dbReference>
<dbReference type="SFLD" id="SFLDS00005">
    <property type="entry name" value="Isoprenoid_Synthase_Type_I"/>
    <property type="match status" value="1"/>
</dbReference>
<dbReference type="InterPro" id="IPR002060">
    <property type="entry name" value="Squ/phyt_synthse"/>
</dbReference>
<dbReference type="EC" id="2.5.1.32" evidence="2"/>
<dbReference type="InterPro" id="IPR044843">
    <property type="entry name" value="Trans_IPPS_bact-type"/>
</dbReference>
<organism evidence="2">
    <name type="scientific">uncultured marine group II/III euryarchaeote KM3_172_F11</name>
    <dbReference type="NCBI Taxonomy" id="1457929"/>
    <lineage>
        <taxon>Archaea</taxon>
        <taxon>Methanobacteriati</taxon>
        <taxon>Methanobacteriota</taxon>
        <taxon>environmental samples</taxon>
    </lineage>
</organism>
<evidence type="ECO:0000256" key="1">
    <source>
        <dbReference type="ARBA" id="ARBA00022679"/>
    </source>
</evidence>
<dbReference type="InterPro" id="IPR019845">
    <property type="entry name" value="Squalene/phytoene_synthase_CS"/>
</dbReference>
<dbReference type="InterPro" id="IPR008949">
    <property type="entry name" value="Isoprenoid_synthase_dom_sf"/>
</dbReference>
<dbReference type="AlphaFoldDB" id="A0A075GJY8"/>
<dbReference type="SFLD" id="SFLDG01212">
    <property type="entry name" value="Phytoene_synthase_like"/>
    <property type="match status" value="1"/>
</dbReference>
<name>A0A075GJY8_9EURY</name>
<dbReference type="Pfam" id="PF00494">
    <property type="entry name" value="SQS_PSY"/>
    <property type="match status" value="1"/>
</dbReference>